<evidence type="ECO:0000313" key="3">
    <source>
        <dbReference type="EMBL" id="DAF59870.1"/>
    </source>
</evidence>
<organism evidence="3">
    <name type="scientific">Siphoviridae sp. ctwDi18</name>
    <dbReference type="NCBI Taxonomy" id="2827970"/>
    <lineage>
        <taxon>Viruses</taxon>
        <taxon>Duplodnaviria</taxon>
        <taxon>Heunggongvirae</taxon>
        <taxon>Uroviricota</taxon>
        <taxon>Caudoviricetes</taxon>
    </lineage>
</organism>
<dbReference type="Gene3D" id="1.10.10.1400">
    <property type="entry name" value="Terminase, small subunit, N-terminal DNA-binding domain, HTH motif"/>
    <property type="match status" value="1"/>
</dbReference>
<reference evidence="3" key="1">
    <citation type="journal article" date="2021" name="Proc. Natl. Acad. Sci. U.S.A.">
        <title>A Catalog of Tens of Thousands of Viruses from Human Metagenomes Reveals Hidden Associations with Chronic Diseases.</title>
        <authorList>
            <person name="Tisza M.J."/>
            <person name="Buck C.B."/>
        </authorList>
    </citation>
    <scope>NUCLEOTIDE SEQUENCE</scope>
    <source>
        <strain evidence="3">CtwDi18</strain>
    </source>
</reference>
<sequence length="147" mass="16762">MTKETDREKEAKKHLNQKQIAFALNYTENHNITQSAISAGYSKKTASVQGCNLLKNIKVREYIDAILERIQSDKIANIEEVMEYLTRVMRGEEKDSFDMEPSLQERTKAANALADRLDNKAKKLEINTAVTIIDDIPDDAEVEDEED</sequence>
<dbReference type="GO" id="GO:0051276">
    <property type="term" value="P:chromosome organization"/>
    <property type="evidence" value="ECO:0007669"/>
    <property type="project" value="InterPro"/>
</dbReference>
<dbReference type="Gene3D" id="6.10.140.2160">
    <property type="match status" value="1"/>
</dbReference>
<keyword evidence="2" id="KW-0231">Viral genome packaging</keyword>
<accession>A0A8S5T9F1</accession>
<dbReference type="InterPro" id="IPR052404">
    <property type="entry name" value="SPP1-like_terminase"/>
</dbReference>
<dbReference type="Pfam" id="PF03592">
    <property type="entry name" value="Terminase_2"/>
    <property type="match status" value="1"/>
</dbReference>
<dbReference type="PANTHER" id="PTHR41328:SF2">
    <property type="entry name" value="TERMINASE SMALL SUBUNIT"/>
    <property type="match status" value="1"/>
</dbReference>
<dbReference type="PANTHER" id="PTHR41328">
    <property type="entry name" value="TERMINASE SMALL SUBUNIT-RELATED"/>
    <property type="match status" value="1"/>
</dbReference>
<dbReference type="InterPro" id="IPR038713">
    <property type="entry name" value="Terminase_Gp1_N_sf"/>
</dbReference>
<dbReference type="InterPro" id="IPR005335">
    <property type="entry name" value="Terminase_ssu"/>
</dbReference>
<proteinExistence type="predicted"/>
<evidence type="ECO:0000256" key="1">
    <source>
        <dbReference type="ARBA" id="ARBA00022612"/>
    </source>
</evidence>
<evidence type="ECO:0000256" key="2">
    <source>
        <dbReference type="ARBA" id="ARBA00023219"/>
    </source>
</evidence>
<keyword evidence="1" id="KW-1188">Viral release from host cell</keyword>
<name>A0A8S5T9F1_9CAUD</name>
<protein>
    <submittedName>
        <fullName evidence="3">Terminase small subunit</fullName>
    </submittedName>
</protein>
<dbReference type="EMBL" id="BK032778">
    <property type="protein sequence ID" value="DAF59870.1"/>
    <property type="molecule type" value="Genomic_DNA"/>
</dbReference>